<organism evidence="1 2">
    <name type="scientific">Enhydrobacter aerosaccus</name>
    <dbReference type="NCBI Taxonomy" id="225324"/>
    <lineage>
        <taxon>Bacteria</taxon>
        <taxon>Pseudomonadati</taxon>
        <taxon>Pseudomonadota</taxon>
        <taxon>Alphaproteobacteria</taxon>
        <taxon>Hyphomicrobiales</taxon>
        <taxon>Enhydrobacter</taxon>
    </lineage>
</organism>
<dbReference type="EMBL" id="LGSW01000003">
    <property type="protein sequence ID" value="KND22032.1"/>
    <property type="molecule type" value="Genomic_DNA"/>
</dbReference>
<proteinExistence type="predicted"/>
<dbReference type="PROSITE" id="PS51257">
    <property type="entry name" value="PROKAR_LIPOPROTEIN"/>
    <property type="match status" value="1"/>
</dbReference>
<evidence type="ECO:0000313" key="2">
    <source>
        <dbReference type="Proteomes" id="UP000053900"/>
    </source>
</evidence>
<protein>
    <recommendedName>
        <fullName evidence="3">Lipoprotein</fullName>
    </recommendedName>
</protein>
<comment type="caution">
    <text evidence="1">The sequence shown here is derived from an EMBL/GenBank/DDBJ whole genome shotgun (WGS) entry which is preliminary data.</text>
</comment>
<evidence type="ECO:0008006" key="3">
    <source>
        <dbReference type="Google" id="ProtNLM"/>
    </source>
</evidence>
<reference evidence="1 2" key="1">
    <citation type="submission" date="2015-07" db="EMBL/GenBank/DDBJ databases">
        <title>Draft genome of Enhydrobacter aerosaccus.</title>
        <authorList>
            <person name="Wang X."/>
        </authorList>
    </citation>
    <scope>NUCLEOTIDE SEQUENCE [LARGE SCALE GENOMIC DNA]</scope>
    <source>
        <strain evidence="1 2">CGMCC9176</strain>
    </source>
</reference>
<keyword evidence="2" id="KW-1185">Reference proteome</keyword>
<accession>A0ABR5IM08</accession>
<name>A0ABR5IM08_9HYPH</name>
<sequence length="272" mass="31104">MLNRFLKKLSLPSILGGGCSMLGSCSSTQSEKLLDETPITIKIPSKISNDILSITLPKCAFFLNERERKALDKGELTTEKVVFNYDIYAYSGNIKNKFECQAINSSRFRVLNELQPIYPLSSGQVMSGYDYLEKINDLLGKKIIEKKGKVQKRFVNKSQDMLLINGMSNQTTPFELTYMKYDGSYNRPSSYSYSVLTVVRDKFYFQYEFIILVPENRHGHNSPDYNTDFAEKFRDVIQSNGNVLDHSELTQGFVDNNERVVKFINGHSVLTK</sequence>
<dbReference type="Proteomes" id="UP000053900">
    <property type="component" value="Unassembled WGS sequence"/>
</dbReference>
<evidence type="ECO:0000313" key="1">
    <source>
        <dbReference type="EMBL" id="KND22032.1"/>
    </source>
</evidence>
<gene>
    <name evidence="1" type="ORF">AFK20_05425</name>
</gene>